<evidence type="ECO:0000313" key="10">
    <source>
        <dbReference type="EMBL" id="EGG21411.1"/>
    </source>
</evidence>
<dbReference type="InterPro" id="IPR015943">
    <property type="entry name" value="WD40/YVTN_repeat-like_dom_sf"/>
</dbReference>
<dbReference type="InterPro" id="IPR024790">
    <property type="entry name" value="APC4_long_dom"/>
</dbReference>
<dbReference type="Pfam" id="PF12894">
    <property type="entry name" value="ANAPC4_WD40"/>
    <property type="match status" value="1"/>
</dbReference>
<dbReference type="InterPro" id="IPR001680">
    <property type="entry name" value="WD40_rpt"/>
</dbReference>
<evidence type="ECO:0000256" key="1">
    <source>
        <dbReference type="ARBA" id="ARBA00016067"/>
    </source>
</evidence>
<feature type="repeat" description="WD" evidence="6">
    <location>
        <begin position="80"/>
        <end position="121"/>
    </location>
</feature>
<dbReference type="SUPFAM" id="SSF50978">
    <property type="entry name" value="WD40 repeat-like"/>
    <property type="match status" value="1"/>
</dbReference>
<dbReference type="AlphaFoldDB" id="F4PRX5"/>
<accession>F4PRX5</accession>
<sequence length="773" mass="88096">MDTDNYSNNRSFVPLNDKVSNNDIKIAACCPMMDLLSIAQSSSSITIHRFLNWQRLLSITSKSSSSSSSTRQQQESTTATTTDEKVTTAMQWSPNGKIIASGYSNGTMTLYSIENGKEIHSIASTSSTSASPITLLQWIQFNDLLETPVGSTATSLSTTTTTTSNTKFSDNELHSDYFPSLQYYINEFKESDIKPFPLKKDLDVLDVLISCNEKGIISFYIIGIVHIGNFNIMELLLSQQYVNKHVLLKGCKSIQFHSIAMSTSFNQLTVVVETDNGLTVMIDIDTSILYRQCQEIFKVALHYSTIEWLLETTDIILHDVIHRWEETQQMISAKWDIFEKLIRDYGRTSTIEQEILDLLMTGVASPPTCQFISNHIDIKIMKSMQRNCESIRETLINLIQNAYSCTLHSISQLHTFSLWSEKYGDILNSQSFEHLLTASNKFGIQLETLEITLSQLESQYSNLFTWFLKVQNQLTTDKTKLQQPQQQYILNELLLLSLLENGVKYDPIINGQNTNKSNKTTDNSNQQPISKQFKQFKQLCLETTSFNNLNNQSTTNNIINQLKITTFTPISMFDNSKLDNQSQFFKSSFLNFNNQCNLSIITPMNNKIFIGKKKRNEWHFSFIQLSMDDRVVDMCFFDQSNLLVLTTTTTQDKSILSLLMYNCGEEQVEEVDGASLYYQQLPVTIPPNTIMVDLLDATFFDQESCTTPLKNRFIKSSKLNINKKEKLSLNISSQRKVACVIIGTKRTVLYDIAEDEEIPEDDGDEDEEDQDEE</sequence>
<keyword evidence="5" id="KW-0131">Cell cycle</keyword>
<dbReference type="GeneID" id="14872715"/>
<evidence type="ECO:0000256" key="4">
    <source>
        <dbReference type="ARBA" id="ARBA00022786"/>
    </source>
</evidence>
<dbReference type="EMBL" id="GL883010">
    <property type="protein sequence ID" value="EGG21411.1"/>
    <property type="molecule type" value="Genomic_DNA"/>
</dbReference>
<name>F4PRX5_CACFS</name>
<dbReference type="RefSeq" id="XP_004359261.1">
    <property type="nucleotide sequence ID" value="XM_004359204.1"/>
</dbReference>
<dbReference type="InterPro" id="IPR036322">
    <property type="entry name" value="WD40_repeat_dom_sf"/>
</dbReference>
<evidence type="ECO:0000259" key="9">
    <source>
        <dbReference type="Pfam" id="PF12896"/>
    </source>
</evidence>
<evidence type="ECO:0000256" key="6">
    <source>
        <dbReference type="PROSITE-ProRule" id="PRU00221"/>
    </source>
</evidence>
<dbReference type="GO" id="GO:0070979">
    <property type="term" value="P:protein K11-linked ubiquitination"/>
    <property type="evidence" value="ECO:0007669"/>
    <property type="project" value="TreeGrafter"/>
</dbReference>
<evidence type="ECO:0000256" key="5">
    <source>
        <dbReference type="ARBA" id="ARBA00023306"/>
    </source>
</evidence>
<dbReference type="InterPro" id="IPR024977">
    <property type="entry name" value="Apc4-like_WD40_dom"/>
</dbReference>
<feature type="compositionally biased region" description="Low complexity" evidence="7">
    <location>
        <begin position="63"/>
        <end position="81"/>
    </location>
</feature>
<dbReference type="PANTHER" id="PTHR13260">
    <property type="entry name" value="ANAPHASE PROMOTING COMPLEX SUBUNIT 4 APC4"/>
    <property type="match status" value="1"/>
</dbReference>
<feature type="region of interest" description="Disordered" evidence="7">
    <location>
        <begin position="63"/>
        <end position="87"/>
    </location>
</feature>
<reference evidence="11" key="1">
    <citation type="journal article" date="2011" name="Genome Res.">
        <title>Phylogeny-wide analysis of social amoeba genomes highlights ancient origins for complex intercellular communication.</title>
        <authorList>
            <person name="Heidel A.J."/>
            <person name="Lawal H.M."/>
            <person name="Felder M."/>
            <person name="Schilde C."/>
            <person name="Helps N.R."/>
            <person name="Tunggal B."/>
            <person name="Rivero F."/>
            <person name="John U."/>
            <person name="Schleicher M."/>
            <person name="Eichinger L."/>
            <person name="Platzer M."/>
            <person name="Noegel A.A."/>
            <person name="Schaap P."/>
            <person name="Gloeckner G."/>
        </authorList>
    </citation>
    <scope>NUCLEOTIDE SEQUENCE [LARGE SCALE GENOMIC DNA]</scope>
    <source>
        <strain evidence="11">SH3</strain>
    </source>
</reference>
<dbReference type="InterPro" id="IPR024789">
    <property type="entry name" value="APC4"/>
</dbReference>
<organism evidence="10 11">
    <name type="scientific">Cavenderia fasciculata</name>
    <name type="common">Slime mold</name>
    <name type="synonym">Dictyostelium fasciculatum</name>
    <dbReference type="NCBI Taxonomy" id="261658"/>
    <lineage>
        <taxon>Eukaryota</taxon>
        <taxon>Amoebozoa</taxon>
        <taxon>Evosea</taxon>
        <taxon>Eumycetozoa</taxon>
        <taxon>Dictyostelia</taxon>
        <taxon>Acytosteliales</taxon>
        <taxon>Cavenderiaceae</taxon>
        <taxon>Cavenderia</taxon>
    </lineage>
</organism>
<keyword evidence="2" id="KW-0132">Cell division</keyword>
<dbReference type="KEGG" id="dfa:DFA_01295"/>
<evidence type="ECO:0000313" key="11">
    <source>
        <dbReference type="Proteomes" id="UP000007797"/>
    </source>
</evidence>
<evidence type="ECO:0000256" key="2">
    <source>
        <dbReference type="ARBA" id="ARBA00022618"/>
    </source>
</evidence>
<evidence type="ECO:0000256" key="7">
    <source>
        <dbReference type="SAM" id="MobiDB-lite"/>
    </source>
</evidence>
<feature type="domain" description="Anaphase-promoting complex subunit 4 long" evidence="9">
    <location>
        <begin position="281"/>
        <end position="477"/>
    </location>
</feature>
<proteinExistence type="predicted"/>
<feature type="region of interest" description="Disordered" evidence="7">
    <location>
        <begin position="753"/>
        <end position="773"/>
    </location>
</feature>
<dbReference type="GO" id="GO:0005680">
    <property type="term" value="C:anaphase-promoting complex"/>
    <property type="evidence" value="ECO:0007669"/>
    <property type="project" value="InterPro"/>
</dbReference>
<dbReference type="Proteomes" id="UP000007797">
    <property type="component" value="Unassembled WGS sequence"/>
</dbReference>
<dbReference type="Gene3D" id="2.130.10.10">
    <property type="entry name" value="YVTN repeat-like/Quinoprotein amine dehydrogenase"/>
    <property type="match status" value="1"/>
</dbReference>
<evidence type="ECO:0000256" key="3">
    <source>
        <dbReference type="ARBA" id="ARBA00022776"/>
    </source>
</evidence>
<dbReference type="STRING" id="1054147.F4PRX5"/>
<dbReference type="GO" id="GO:0034399">
    <property type="term" value="C:nuclear periphery"/>
    <property type="evidence" value="ECO:0007669"/>
    <property type="project" value="TreeGrafter"/>
</dbReference>
<dbReference type="PANTHER" id="PTHR13260:SF0">
    <property type="entry name" value="ANAPHASE-PROMOTING COMPLEX SUBUNIT 4"/>
    <property type="match status" value="1"/>
</dbReference>
<keyword evidence="11" id="KW-1185">Reference proteome</keyword>
<protein>
    <recommendedName>
        <fullName evidence="1">Anaphase-promoting complex subunit 4</fullName>
    </recommendedName>
</protein>
<dbReference type="GO" id="GO:0031145">
    <property type="term" value="P:anaphase-promoting complex-dependent catabolic process"/>
    <property type="evidence" value="ECO:0007669"/>
    <property type="project" value="InterPro"/>
</dbReference>
<evidence type="ECO:0000259" key="8">
    <source>
        <dbReference type="Pfam" id="PF12894"/>
    </source>
</evidence>
<keyword evidence="3" id="KW-0498">Mitosis</keyword>
<keyword evidence="4" id="KW-0833">Ubl conjugation pathway</keyword>
<dbReference type="OrthoDB" id="2110451at2759"/>
<dbReference type="Pfam" id="PF12896">
    <property type="entry name" value="ANAPC4"/>
    <property type="match status" value="1"/>
</dbReference>
<dbReference type="PROSITE" id="PS50082">
    <property type="entry name" value="WD_REPEATS_2"/>
    <property type="match status" value="1"/>
</dbReference>
<gene>
    <name evidence="10" type="primary">anapc4</name>
    <name evidence="10" type="ORF">DFA_01295</name>
</gene>
<dbReference type="GO" id="GO:0051301">
    <property type="term" value="P:cell division"/>
    <property type="evidence" value="ECO:0007669"/>
    <property type="project" value="UniProtKB-KW"/>
</dbReference>
<dbReference type="OMA" id="SHKFNCS"/>
<keyword evidence="6" id="KW-0853">WD repeat</keyword>
<feature type="domain" description="Anaphase-promoting complex subunit 4-like WD40" evidence="8">
    <location>
        <begin position="29"/>
        <end position="139"/>
    </location>
</feature>